<dbReference type="EMBL" id="JARKHS020014465">
    <property type="protein sequence ID" value="KAK8775151.1"/>
    <property type="molecule type" value="Genomic_DNA"/>
</dbReference>
<feature type="domain" description="Peptidase M13 C-terminal" evidence="9">
    <location>
        <begin position="517"/>
        <end position="716"/>
    </location>
</feature>
<dbReference type="PRINTS" id="PR00786">
    <property type="entry name" value="NEPRILYSIN"/>
</dbReference>
<sequence length="717" mass="80043">MEEEAEVSIVEREPRGRDVRPLCYGAALMVFLSASFCAAAFLPGVFSRRVYVMDEVMCGSSGCQALSKLINGSVNGDLDPCDDFYAYVCDGWRRSHSLRPLEMRRNVFDEVEQSVRAKLHDALWKTFRQSLKNRTSTSFAKLASVYVACAKSLTPEGNGVVSMRKFLKHIGLAWPDEEGPYHSNATDLLELLVTLSMRWDVNVLFSYSVKSLSKEKGAVVLGLPAPLIPGKLTDAKKALYEKLIVSLAFLFGTRNEYSDLAHRLVVVEQEIANIRNLDHVLLTYLVKDLGNLCADFPWQKWMSAINKNLPPKAALTAQKSVIVHHPAYIGRLLTYFLGHEYPEDIKAYLALRVLLRYGQAVYDIRHVQEIVLHAQKDIPADDVMRTCQQWMADLMLDTWNSFVSKSLAKPADIEQLTKIVSNVKNVFFRRVHQAPWMDAVTQNISIEKAKNIAFNIPSFVSDAAFDRVYKPLLLDARSSSFLDMARRLVEINHESDVLSVYGVIGRSDSVTVHSKANAMYVYSLNVVNVNAALLMLPFFAEGTPLSVTYGGLGAIVAHEIIHGFDVSGRLYDEVGTFEDWWSNATNAAYRETSACFVEQMRSLASSSSAGAVTLEENMADNGGTRCAYDAYTLAAERAPAVVRLRGLDAFEEEQIFFLAYCYKFCGVERPPVAQRTTTHPADKLRCNVPLLNMPEFAAAFDCEPGSAMNPAIRCSVW</sequence>
<evidence type="ECO:0000256" key="7">
    <source>
        <dbReference type="ARBA" id="ARBA00023049"/>
    </source>
</evidence>
<dbReference type="InterPro" id="IPR024079">
    <property type="entry name" value="MetalloPept_cat_dom_sf"/>
</dbReference>
<reference evidence="12" key="2">
    <citation type="submission" date="2023-03" db="EMBL/GenBank/DDBJ databases">
        <authorList>
            <person name="Thuy-Boun P."/>
        </authorList>
    </citation>
    <scope>NUCLEOTIDE SEQUENCE</scope>
    <source>
        <strain evidence="12">F_SG_1</strain>
        <tissue evidence="12">Salivary glands</tissue>
    </source>
</reference>
<evidence type="ECO:0000313" key="11">
    <source>
        <dbReference type="EMBL" id="KAK8767866.1"/>
    </source>
</evidence>
<name>A0AAQ4EKJ0_AMBAM</name>
<evidence type="ECO:0000256" key="5">
    <source>
        <dbReference type="ARBA" id="ARBA00022801"/>
    </source>
</evidence>
<dbReference type="InterPro" id="IPR008753">
    <property type="entry name" value="Peptidase_M13_N"/>
</dbReference>
<evidence type="ECO:0000256" key="8">
    <source>
        <dbReference type="SAM" id="Phobius"/>
    </source>
</evidence>
<dbReference type="AlphaFoldDB" id="A0AAQ4EKJ0"/>
<evidence type="ECO:0000259" key="10">
    <source>
        <dbReference type="Pfam" id="PF05649"/>
    </source>
</evidence>
<dbReference type="GO" id="GO:0005886">
    <property type="term" value="C:plasma membrane"/>
    <property type="evidence" value="ECO:0007669"/>
    <property type="project" value="TreeGrafter"/>
</dbReference>
<dbReference type="InterPro" id="IPR042089">
    <property type="entry name" value="Peptidase_M13_dom_2"/>
</dbReference>
<comment type="similarity">
    <text evidence="2">Belongs to the peptidase M13 family.</text>
</comment>
<protein>
    <recommendedName>
        <fullName evidence="14">M13 family peptidase</fullName>
    </recommendedName>
</protein>
<feature type="transmembrane region" description="Helical" evidence="8">
    <location>
        <begin position="22"/>
        <end position="46"/>
    </location>
</feature>
<comment type="caution">
    <text evidence="12">The sequence shown here is derived from an EMBL/GenBank/DDBJ whole genome shotgun (WGS) entry which is preliminary data.</text>
</comment>
<keyword evidence="8" id="KW-0472">Membrane</keyword>
<dbReference type="PANTHER" id="PTHR11733">
    <property type="entry name" value="ZINC METALLOPROTEASE FAMILY M13 NEPRILYSIN-RELATED"/>
    <property type="match status" value="1"/>
</dbReference>
<dbReference type="PROSITE" id="PS51885">
    <property type="entry name" value="NEPRILYSIN"/>
    <property type="match status" value="1"/>
</dbReference>
<evidence type="ECO:0000313" key="13">
    <source>
        <dbReference type="Proteomes" id="UP001321473"/>
    </source>
</evidence>
<evidence type="ECO:0000256" key="1">
    <source>
        <dbReference type="ARBA" id="ARBA00001947"/>
    </source>
</evidence>
<dbReference type="EMBL" id="JARKHS020024865">
    <property type="protein sequence ID" value="KAK8767866.1"/>
    <property type="molecule type" value="Genomic_DNA"/>
</dbReference>
<evidence type="ECO:0000256" key="2">
    <source>
        <dbReference type="ARBA" id="ARBA00007357"/>
    </source>
</evidence>
<dbReference type="GO" id="GO:0004222">
    <property type="term" value="F:metalloendopeptidase activity"/>
    <property type="evidence" value="ECO:0007669"/>
    <property type="project" value="InterPro"/>
</dbReference>
<dbReference type="GO" id="GO:0046872">
    <property type="term" value="F:metal ion binding"/>
    <property type="evidence" value="ECO:0007669"/>
    <property type="project" value="UniProtKB-KW"/>
</dbReference>
<dbReference type="CDD" id="cd08662">
    <property type="entry name" value="M13"/>
    <property type="match status" value="1"/>
</dbReference>
<reference evidence="12 13" key="1">
    <citation type="journal article" date="2023" name="Arcadia Sci">
        <title>De novo assembly of a long-read Amblyomma americanum tick genome.</title>
        <authorList>
            <person name="Chou S."/>
            <person name="Poskanzer K.E."/>
            <person name="Rollins M."/>
            <person name="Thuy-Boun P.S."/>
        </authorList>
    </citation>
    <scope>NUCLEOTIDE SEQUENCE [LARGE SCALE GENOMIC DNA]</scope>
    <source>
        <strain evidence="12">F_SG_1</strain>
        <tissue evidence="12">Salivary glands</tissue>
    </source>
</reference>
<dbReference type="SUPFAM" id="SSF55486">
    <property type="entry name" value="Metalloproteases ('zincins'), catalytic domain"/>
    <property type="match status" value="1"/>
</dbReference>
<evidence type="ECO:0000256" key="6">
    <source>
        <dbReference type="ARBA" id="ARBA00022833"/>
    </source>
</evidence>
<evidence type="ECO:0008006" key="14">
    <source>
        <dbReference type="Google" id="ProtNLM"/>
    </source>
</evidence>
<dbReference type="Gene3D" id="1.10.1380.10">
    <property type="entry name" value="Neutral endopeptidase , domain2"/>
    <property type="match status" value="1"/>
</dbReference>
<feature type="domain" description="Peptidase M13 N-terminal" evidence="10">
    <location>
        <begin position="80"/>
        <end position="456"/>
    </location>
</feature>
<reference evidence="12" key="3">
    <citation type="submission" date="2024-02" db="EMBL/GenBank/DDBJ databases">
        <authorList>
            <person name="Mcdaniel E.A."/>
            <person name="Celebi F.M."/>
            <person name="Reiter T."/>
            <person name="Weiss E.C."/>
            <person name="Chou S."/>
        </authorList>
    </citation>
    <scope>NUCLEOTIDE SEQUENCE</scope>
    <source>
        <strain evidence="12">F_SG_1</strain>
        <tissue evidence="12">Salivary glands</tissue>
    </source>
</reference>
<dbReference type="Pfam" id="PF01431">
    <property type="entry name" value="Peptidase_M13"/>
    <property type="match status" value="1"/>
</dbReference>
<keyword evidence="7" id="KW-0482">Metalloprotease</keyword>
<comment type="cofactor">
    <cofactor evidence="1">
        <name>Zn(2+)</name>
        <dbReference type="ChEBI" id="CHEBI:29105"/>
    </cofactor>
</comment>
<proteinExistence type="inferred from homology"/>
<evidence type="ECO:0000256" key="4">
    <source>
        <dbReference type="ARBA" id="ARBA00022723"/>
    </source>
</evidence>
<keyword evidence="6" id="KW-0862">Zinc</keyword>
<dbReference type="InterPro" id="IPR018497">
    <property type="entry name" value="Peptidase_M13_C"/>
</dbReference>
<dbReference type="PANTHER" id="PTHR11733:SF241">
    <property type="entry name" value="GH26575P-RELATED"/>
    <property type="match status" value="1"/>
</dbReference>
<gene>
    <name evidence="11" type="ORF">V5799_005354</name>
    <name evidence="12" type="ORF">V5799_031504</name>
</gene>
<keyword evidence="8" id="KW-1133">Transmembrane helix</keyword>
<dbReference type="Gene3D" id="3.40.390.10">
    <property type="entry name" value="Collagenase (Catalytic Domain)"/>
    <property type="match status" value="1"/>
</dbReference>
<accession>A0AAQ4EKJ0</accession>
<dbReference type="Proteomes" id="UP001321473">
    <property type="component" value="Unassembled WGS sequence"/>
</dbReference>
<keyword evidence="5" id="KW-0378">Hydrolase</keyword>
<dbReference type="GO" id="GO:0016485">
    <property type="term" value="P:protein processing"/>
    <property type="evidence" value="ECO:0007669"/>
    <property type="project" value="TreeGrafter"/>
</dbReference>
<organism evidence="12 13">
    <name type="scientific">Amblyomma americanum</name>
    <name type="common">Lone star tick</name>
    <dbReference type="NCBI Taxonomy" id="6943"/>
    <lineage>
        <taxon>Eukaryota</taxon>
        <taxon>Metazoa</taxon>
        <taxon>Ecdysozoa</taxon>
        <taxon>Arthropoda</taxon>
        <taxon>Chelicerata</taxon>
        <taxon>Arachnida</taxon>
        <taxon>Acari</taxon>
        <taxon>Parasitiformes</taxon>
        <taxon>Ixodida</taxon>
        <taxon>Ixodoidea</taxon>
        <taxon>Ixodidae</taxon>
        <taxon>Amblyomminae</taxon>
        <taxon>Amblyomma</taxon>
    </lineage>
</organism>
<dbReference type="Pfam" id="PF05649">
    <property type="entry name" value="Peptidase_M13_N"/>
    <property type="match status" value="1"/>
</dbReference>
<evidence type="ECO:0000256" key="3">
    <source>
        <dbReference type="ARBA" id="ARBA00022670"/>
    </source>
</evidence>
<keyword evidence="8" id="KW-0812">Transmembrane</keyword>
<dbReference type="InterPro" id="IPR000718">
    <property type="entry name" value="Peptidase_M13"/>
</dbReference>
<evidence type="ECO:0000259" key="9">
    <source>
        <dbReference type="Pfam" id="PF01431"/>
    </source>
</evidence>
<keyword evidence="13" id="KW-1185">Reference proteome</keyword>
<evidence type="ECO:0000313" key="12">
    <source>
        <dbReference type="EMBL" id="KAK8775151.1"/>
    </source>
</evidence>
<keyword evidence="3" id="KW-0645">Protease</keyword>
<keyword evidence="4" id="KW-0479">Metal-binding</keyword>